<protein>
    <submittedName>
        <fullName evidence="2">Uncharacterized protein</fullName>
    </submittedName>
</protein>
<gene>
    <name evidence="2" type="ORF">BC936DRAFT_142302</name>
</gene>
<feature type="compositionally biased region" description="Basic residues" evidence="1">
    <location>
        <begin position="196"/>
        <end position="206"/>
    </location>
</feature>
<feature type="compositionally biased region" description="Low complexity" evidence="1">
    <location>
        <begin position="35"/>
        <end position="46"/>
    </location>
</feature>
<organism evidence="2 3">
    <name type="scientific">Jimgerdemannia flammicorona</name>
    <dbReference type="NCBI Taxonomy" id="994334"/>
    <lineage>
        <taxon>Eukaryota</taxon>
        <taxon>Fungi</taxon>
        <taxon>Fungi incertae sedis</taxon>
        <taxon>Mucoromycota</taxon>
        <taxon>Mucoromycotina</taxon>
        <taxon>Endogonomycetes</taxon>
        <taxon>Endogonales</taxon>
        <taxon>Endogonaceae</taxon>
        <taxon>Jimgerdemannia</taxon>
    </lineage>
</organism>
<evidence type="ECO:0000313" key="2">
    <source>
        <dbReference type="EMBL" id="RUP49534.1"/>
    </source>
</evidence>
<accession>A0A433DFC6</accession>
<comment type="caution">
    <text evidence="2">The sequence shown here is derived from an EMBL/GenBank/DDBJ whole genome shotgun (WGS) entry which is preliminary data.</text>
</comment>
<sequence length="206" mass="21880">MLAVLNHVLAQSEPIWGIHRPGYRDPEDIQTNPQSSSAGGLSSGRSNKGKERELTPATDLSHSLETMDLDDPATPPPHLDAPPLDGSGSAPPRDGSAPPLNDSAPPLDGSAPPLDGSAPPLDGSQKRAPPILPTVGPNQFRRSERIQFYVKARLKAKEDATKGANTAKPTDRAERKAMALERKAMALEGEKVGSARPKRGRIATKK</sequence>
<evidence type="ECO:0000256" key="1">
    <source>
        <dbReference type="SAM" id="MobiDB-lite"/>
    </source>
</evidence>
<proteinExistence type="predicted"/>
<keyword evidence="3" id="KW-1185">Reference proteome</keyword>
<feature type="region of interest" description="Disordered" evidence="1">
    <location>
        <begin position="17"/>
        <end position="139"/>
    </location>
</feature>
<name>A0A433DFC6_9FUNG</name>
<dbReference type="Proteomes" id="UP000268093">
    <property type="component" value="Unassembled WGS sequence"/>
</dbReference>
<dbReference type="AlphaFoldDB" id="A0A433DFC6"/>
<feature type="region of interest" description="Disordered" evidence="1">
    <location>
        <begin position="156"/>
        <end position="175"/>
    </location>
</feature>
<feature type="region of interest" description="Disordered" evidence="1">
    <location>
        <begin position="185"/>
        <end position="206"/>
    </location>
</feature>
<dbReference type="EMBL" id="RBNI01002225">
    <property type="protein sequence ID" value="RUP49534.1"/>
    <property type="molecule type" value="Genomic_DNA"/>
</dbReference>
<evidence type="ECO:0000313" key="3">
    <source>
        <dbReference type="Proteomes" id="UP000268093"/>
    </source>
</evidence>
<reference evidence="2 3" key="1">
    <citation type="journal article" date="2018" name="New Phytol.">
        <title>Phylogenomics of Endogonaceae and evolution of mycorrhizas within Mucoromycota.</title>
        <authorList>
            <person name="Chang Y."/>
            <person name="Desiro A."/>
            <person name="Na H."/>
            <person name="Sandor L."/>
            <person name="Lipzen A."/>
            <person name="Clum A."/>
            <person name="Barry K."/>
            <person name="Grigoriev I.V."/>
            <person name="Martin F.M."/>
            <person name="Stajich J.E."/>
            <person name="Smith M.E."/>
            <person name="Bonito G."/>
            <person name="Spatafora J.W."/>
        </authorList>
    </citation>
    <scope>NUCLEOTIDE SEQUENCE [LARGE SCALE GENOMIC DNA]</scope>
    <source>
        <strain evidence="2 3">GMNB39</strain>
    </source>
</reference>